<name>M4VND8_9BACT</name>
<dbReference type="eggNOG" id="ENOG5031HTQ">
    <property type="taxonomic scope" value="Bacteria"/>
</dbReference>
<dbReference type="SUPFAM" id="SSF56935">
    <property type="entry name" value="Porins"/>
    <property type="match status" value="1"/>
</dbReference>
<keyword evidence="4" id="KW-1185">Reference proteome</keyword>
<dbReference type="Gene3D" id="2.40.160.60">
    <property type="entry name" value="Outer membrane protein transport protein (OMPP1/FadL/TodX)"/>
    <property type="match status" value="1"/>
</dbReference>
<sequence>MKTIFGVMLALALTGAFTTAKAQSLSNKIHNPYSSLRALGMGNAFTAVADDYSLIMYNPAGFARKKHNEVQITLAGGGVSSKTMTVVDDIKKASDTPGTDADKAQAVSDVLEKYYGESLGGKLQALEMFWIRRNWGVAILPADLTVDMYINRQVGPALDLNVKGDSILAFGYGHNLTSTLDVGITAKYIHRVSVEEILPAFELATDPNMLSSKRFREGNKIDFDLGFMWTPDWFTKRVARQKVESPATTTSTSVAPPAEATAVDTAPVAETAPETPTEDTAPAETTPTEATADETRTPQSEQPEQSETVVAQQGPENTVPEPVGAITNSAPGTTPVPVPQDIQPNLSEPAQAEEPVSAPAEQKPAVAQDGYDVVPSYPLSFGVVVHNVIGGDFSQSKMINKDAVDKPSKLERTVDVGAQYKIVDWDDFAIRYMIDFRNLGYPGATTFNRVFHTGIEFDYSPNTWFKTQLRAGLNQMYFTAGASFLFGVLNLDIVTYGEEAGTLDQKRESRVTAAKVGFNF</sequence>
<dbReference type="STRING" id="1184267.A11Q_389"/>
<protein>
    <submittedName>
        <fullName evidence="3">Uncharacterized protein</fullName>
    </submittedName>
</protein>
<gene>
    <name evidence="3" type="ORF">A11Q_389</name>
</gene>
<reference evidence="3 4" key="1">
    <citation type="journal article" date="2013" name="ISME J.">
        <title>By their genes ye shall know them: genomic signatures of predatory bacteria.</title>
        <authorList>
            <person name="Pasternak Z."/>
            <person name="Pietrokovski S."/>
            <person name="Rotem O."/>
            <person name="Gophna U."/>
            <person name="Lurie-Weinberger M.N."/>
            <person name="Jurkevitch E."/>
        </authorList>
    </citation>
    <scope>NUCLEOTIDE SEQUENCE [LARGE SCALE GENOMIC DNA]</scope>
    <source>
        <strain evidence="3 4">JSS</strain>
    </source>
</reference>
<evidence type="ECO:0000313" key="3">
    <source>
        <dbReference type="EMBL" id="AGH94609.1"/>
    </source>
</evidence>
<feature type="signal peptide" evidence="2">
    <location>
        <begin position="1"/>
        <end position="22"/>
    </location>
</feature>
<accession>M4VND8</accession>
<feature type="region of interest" description="Disordered" evidence="1">
    <location>
        <begin position="245"/>
        <end position="361"/>
    </location>
</feature>
<dbReference type="KEGG" id="bex:A11Q_389"/>
<dbReference type="Proteomes" id="UP000012040">
    <property type="component" value="Chromosome"/>
</dbReference>
<keyword evidence="2" id="KW-0732">Signal</keyword>
<dbReference type="EMBL" id="CP003537">
    <property type="protein sequence ID" value="AGH94609.1"/>
    <property type="molecule type" value="Genomic_DNA"/>
</dbReference>
<feature type="compositionally biased region" description="Low complexity" evidence="1">
    <location>
        <begin position="245"/>
        <end position="290"/>
    </location>
</feature>
<proteinExistence type="predicted"/>
<feature type="compositionally biased region" description="Polar residues" evidence="1">
    <location>
        <begin position="299"/>
        <end position="316"/>
    </location>
</feature>
<organism evidence="3 4">
    <name type="scientific">Pseudobdellovibrio exovorus JSS</name>
    <dbReference type="NCBI Taxonomy" id="1184267"/>
    <lineage>
        <taxon>Bacteria</taxon>
        <taxon>Pseudomonadati</taxon>
        <taxon>Bdellovibrionota</taxon>
        <taxon>Bdellovibrionia</taxon>
        <taxon>Bdellovibrionales</taxon>
        <taxon>Pseudobdellovibrionaceae</taxon>
        <taxon>Pseudobdellovibrio</taxon>
    </lineage>
</organism>
<feature type="chain" id="PRO_5004060385" evidence="2">
    <location>
        <begin position="23"/>
        <end position="520"/>
    </location>
</feature>
<evidence type="ECO:0000256" key="2">
    <source>
        <dbReference type="SAM" id="SignalP"/>
    </source>
</evidence>
<dbReference type="AlphaFoldDB" id="M4VND8"/>
<dbReference type="RefSeq" id="WP_015469099.1">
    <property type="nucleotide sequence ID" value="NC_020813.1"/>
</dbReference>
<dbReference type="OrthoDB" id="5290811at2"/>
<evidence type="ECO:0000256" key="1">
    <source>
        <dbReference type="SAM" id="MobiDB-lite"/>
    </source>
</evidence>
<evidence type="ECO:0000313" key="4">
    <source>
        <dbReference type="Proteomes" id="UP000012040"/>
    </source>
</evidence>
<dbReference type="HOGENOM" id="CLU_523437_0_0_7"/>
<dbReference type="PATRIC" id="fig|1184267.3.peg.392"/>